<evidence type="ECO:0000313" key="1">
    <source>
        <dbReference type="EMBL" id="PCK26989.1"/>
    </source>
</evidence>
<protein>
    <submittedName>
        <fullName evidence="1">Uncharacterized protein</fullName>
    </submittedName>
</protein>
<name>A0A2A5JCR3_RHOSG</name>
<accession>A0A2A5JCR3</accession>
<dbReference type="AlphaFoldDB" id="A0A2A5JCR3"/>
<reference evidence="1 2" key="1">
    <citation type="submission" date="2017-07" db="EMBL/GenBank/DDBJ databases">
        <title>Draft sequence of Rhodococcus enclensis 23b-28.</title>
        <authorList>
            <person name="Besaury L."/>
            <person name="Sancelme M."/>
            <person name="Amato P."/>
            <person name="Lallement A."/>
            <person name="Delort A.-M."/>
        </authorList>
    </citation>
    <scope>NUCLEOTIDE SEQUENCE [LARGE SCALE GENOMIC DNA]</scope>
    <source>
        <strain evidence="1 2">23b-28</strain>
    </source>
</reference>
<organism evidence="1 2">
    <name type="scientific">Rhodococcus qingshengii</name>
    <dbReference type="NCBI Taxonomy" id="334542"/>
    <lineage>
        <taxon>Bacteria</taxon>
        <taxon>Bacillati</taxon>
        <taxon>Actinomycetota</taxon>
        <taxon>Actinomycetes</taxon>
        <taxon>Mycobacteriales</taxon>
        <taxon>Nocardiaceae</taxon>
        <taxon>Rhodococcus</taxon>
        <taxon>Rhodococcus erythropolis group</taxon>
    </lineage>
</organism>
<dbReference type="Proteomes" id="UP000230886">
    <property type="component" value="Unassembled WGS sequence"/>
</dbReference>
<sequence>MLAFWILFIRNSNVIVVPLCKYRLVADNAVKLSEQSLVLFMDYGQFYLYGDDDGFGRETDLLELAMASRPAYSDGTVVIVLSPHQNNFNMHTTVEVWSSRPTSDREKWQQVSESFLTVGPQGSISFDSPPGGEFIVCDVPEGSYLVEIAGRGFVNYGWPGSTEPGDVWRVRMWPAGGDEVRPSLQWDMPGYGVPVDEPIPEPIPRPQRDIESKWITIYGENGELSRVVQISDLRAEAAERERQEWGGDPMPELERFQSGKELARMDRPLAEAVVRMNVATLRRLAFWAAVQAYEHAGLADRDWVRPALNAMHVGQQLPEPFGNRTTAFEHLHEEEFGAGTDNVELEVKIEIVDHSPQPESNPFDHGNIHVPSYALNAIFDAIESDPLTAAVNALGTAAVTFGKDIRMLFARARVEFDLED</sequence>
<proteinExistence type="predicted"/>
<gene>
    <name evidence="1" type="ORF">CHR55_12225</name>
</gene>
<dbReference type="EMBL" id="NOVD01000006">
    <property type="protein sequence ID" value="PCK26989.1"/>
    <property type="molecule type" value="Genomic_DNA"/>
</dbReference>
<evidence type="ECO:0000313" key="2">
    <source>
        <dbReference type="Proteomes" id="UP000230886"/>
    </source>
</evidence>
<comment type="caution">
    <text evidence="1">The sequence shown here is derived from an EMBL/GenBank/DDBJ whole genome shotgun (WGS) entry which is preliminary data.</text>
</comment>